<feature type="transmembrane region" description="Helical" evidence="7">
    <location>
        <begin position="333"/>
        <end position="356"/>
    </location>
</feature>
<feature type="transmembrane region" description="Helical" evidence="7">
    <location>
        <begin position="247"/>
        <end position="267"/>
    </location>
</feature>
<evidence type="ECO:0000313" key="10">
    <source>
        <dbReference type="Proteomes" id="UP001612915"/>
    </source>
</evidence>
<dbReference type="PANTHER" id="PTHR33406:SF11">
    <property type="entry name" value="MEMBRANE PROTEIN SCO6666-RELATED"/>
    <property type="match status" value="1"/>
</dbReference>
<evidence type="ECO:0000313" key="9">
    <source>
        <dbReference type="EMBL" id="MFI7588874.1"/>
    </source>
</evidence>
<feature type="transmembrane region" description="Helical" evidence="7">
    <location>
        <begin position="223"/>
        <end position="241"/>
    </location>
</feature>
<accession>A0ABW8AR73</accession>
<feature type="transmembrane region" description="Helical" evidence="7">
    <location>
        <begin position="305"/>
        <end position="327"/>
    </location>
</feature>
<evidence type="ECO:0000256" key="7">
    <source>
        <dbReference type="SAM" id="Phobius"/>
    </source>
</evidence>
<proteinExistence type="inferred from homology"/>
<feature type="transmembrane region" description="Helical" evidence="7">
    <location>
        <begin position="401"/>
        <end position="424"/>
    </location>
</feature>
<protein>
    <submittedName>
        <fullName evidence="9">MMPL family transporter</fullName>
    </submittedName>
</protein>
<dbReference type="Gene3D" id="1.20.1640.10">
    <property type="entry name" value="Multidrug efflux transporter AcrB transmembrane domain"/>
    <property type="match status" value="2"/>
</dbReference>
<keyword evidence="6 7" id="KW-0472">Membrane</keyword>
<evidence type="ECO:0000256" key="3">
    <source>
        <dbReference type="ARBA" id="ARBA00022475"/>
    </source>
</evidence>
<dbReference type="PANTHER" id="PTHR33406">
    <property type="entry name" value="MEMBRANE PROTEIN MJ1562-RELATED"/>
    <property type="match status" value="1"/>
</dbReference>
<feature type="transmembrane region" description="Helical" evidence="7">
    <location>
        <begin position="598"/>
        <end position="616"/>
    </location>
</feature>
<keyword evidence="10" id="KW-1185">Reference proteome</keyword>
<dbReference type="EMBL" id="JBITLV010000006">
    <property type="protein sequence ID" value="MFI7588874.1"/>
    <property type="molecule type" value="Genomic_DNA"/>
</dbReference>
<evidence type="ECO:0000256" key="6">
    <source>
        <dbReference type="ARBA" id="ARBA00023136"/>
    </source>
</evidence>
<keyword evidence="5 7" id="KW-1133">Transmembrane helix</keyword>
<dbReference type="SUPFAM" id="SSF82866">
    <property type="entry name" value="Multidrug efflux transporter AcrB transmembrane domain"/>
    <property type="match status" value="2"/>
</dbReference>
<feature type="transmembrane region" description="Helical" evidence="7">
    <location>
        <begin position="636"/>
        <end position="657"/>
    </location>
</feature>
<keyword evidence="4 7" id="KW-0812">Transmembrane</keyword>
<dbReference type="InterPro" id="IPR004869">
    <property type="entry name" value="MMPL_dom"/>
</dbReference>
<sequence>MLDATGRVISRHPWAVISAWLLIVVLAFGAAFGGWFGDRLFSRLANGSVTVDGPSREGQAVLGQTSRGGGTEVMVLDGIQLYDPRVRTQIEAAHADIRRISGVTYIRDPWSDGNDLVYDAGSFGFISADQRAILMVVGIQRGLPPAAAAATYEEVRERLEQVAPRIPGAVGHVGGAKDIVAAVTEQLESDLRTGEGVALPISLLIMVVVFGGFLAAGLPIIGAIAAIGGALATLLGFTYVFNLDPSTVNVVTVLGLGLCIDYGLLLVSRYREEMLRLPGDPSLPPTRRQREVALRRTMTSAGRTVMFSGVIVAISLSGLLVFSNTLLRGMGAAGVSVVLVALLVALTLVPALLAVVKVRMIRPGLVHRVPGLGRVARALGDTPSEDGFFARLARTVQQFPLIVVSIVLGVLFVLSLPVTALHVVSSSTALLPIDNPNRQLVDALQQRFPYAASPIIQVVTEHYVPQKVTDGQGGTVDIAESPGADPYYDALVHVAGVASIDPPSYRGERRADGSYPWTVLSLRVGASDSSPTAIRIVKEIRGLDPPFAAYTVGNTATLVDANADLVNRAPWAIGIVVLVTLVLLFLMTGSVLVPVKALAMNVVSLGAALGVVTWVFQFGELSDLLDFTSTGGLETFIPPMTLAFGFGLAMDYEVFLLSRIAEYRREGYSNDESVALGLQRSGRIISSAAVIIIVVFLGFVAGQLLMIKETGTALAVAVAIDATLVRMLLVPATMTLLGDWNWWAPPFLRRLHDRFGITD</sequence>
<comment type="caution">
    <text evidence="9">The sequence shown here is derived from an EMBL/GenBank/DDBJ whole genome shotgun (WGS) entry which is preliminary data.</text>
</comment>
<evidence type="ECO:0000256" key="1">
    <source>
        <dbReference type="ARBA" id="ARBA00004651"/>
    </source>
</evidence>
<feature type="transmembrane region" description="Helical" evidence="7">
    <location>
        <begin position="569"/>
        <end position="586"/>
    </location>
</feature>
<comment type="similarity">
    <text evidence="2">Belongs to the resistance-nodulation-cell division (RND) (TC 2.A.6) family. MmpL subfamily.</text>
</comment>
<evidence type="ECO:0000256" key="2">
    <source>
        <dbReference type="ARBA" id="ARBA00010157"/>
    </source>
</evidence>
<name>A0ABW8AR73_9ACTN</name>
<organism evidence="9 10">
    <name type="scientific">Spongisporangium articulatum</name>
    <dbReference type="NCBI Taxonomy" id="3362603"/>
    <lineage>
        <taxon>Bacteria</taxon>
        <taxon>Bacillati</taxon>
        <taxon>Actinomycetota</taxon>
        <taxon>Actinomycetes</taxon>
        <taxon>Kineosporiales</taxon>
        <taxon>Kineosporiaceae</taxon>
        <taxon>Spongisporangium</taxon>
    </lineage>
</organism>
<evidence type="ECO:0000256" key="5">
    <source>
        <dbReference type="ARBA" id="ARBA00022989"/>
    </source>
</evidence>
<evidence type="ECO:0000256" key="4">
    <source>
        <dbReference type="ARBA" id="ARBA00022692"/>
    </source>
</evidence>
<dbReference type="RefSeq" id="WP_398283025.1">
    <property type="nucleotide sequence ID" value="NZ_JBITLV010000006.1"/>
</dbReference>
<comment type="subcellular location">
    <subcellularLocation>
        <location evidence="1">Cell membrane</location>
        <topology evidence="1">Multi-pass membrane protein</topology>
    </subcellularLocation>
</comment>
<dbReference type="Pfam" id="PF03176">
    <property type="entry name" value="MMPL"/>
    <property type="match status" value="2"/>
</dbReference>
<feature type="transmembrane region" description="Helical" evidence="7">
    <location>
        <begin position="12"/>
        <end position="36"/>
    </location>
</feature>
<dbReference type="InterPro" id="IPR050545">
    <property type="entry name" value="Mycobact_MmpL"/>
</dbReference>
<feature type="transmembrane region" description="Helical" evidence="7">
    <location>
        <begin position="197"/>
        <end position="216"/>
    </location>
</feature>
<gene>
    <name evidence="9" type="ORF">ACIB24_17560</name>
</gene>
<evidence type="ECO:0000259" key="8">
    <source>
        <dbReference type="Pfam" id="PF03176"/>
    </source>
</evidence>
<feature type="domain" description="Membrane transport protein MMPL" evidence="8">
    <location>
        <begin position="72"/>
        <end position="400"/>
    </location>
</feature>
<dbReference type="Proteomes" id="UP001612915">
    <property type="component" value="Unassembled WGS sequence"/>
</dbReference>
<feature type="domain" description="Membrane transport protein MMPL" evidence="8">
    <location>
        <begin position="511"/>
        <end position="745"/>
    </location>
</feature>
<keyword evidence="3" id="KW-1003">Cell membrane</keyword>
<feature type="transmembrane region" description="Helical" evidence="7">
    <location>
        <begin position="684"/>
        <end position="705"/>
    </location>
</feature>
<reference evidence="9 10" key="1">
    <citation type="submission" date="2024-10" db="EMBL/GenBank/DDBJ databases">
        <title>The Natural Products Discovery Center: Release of the First 8490 Sequenced Strains for Exploring Actinobacteria Biosynthetic Diversity.</title>
        <authorList>
            <person name="Kalkreuter E."/>
            <person name="Kautsar S.A."/>
            <person name="Yang D."/>
            <person name="Bader C.D."/>
            <person name="Teijaro C.N."/>
            <person name="Fluegel L."/>
            <person name="Davis C.M."/>
            <person name="Simpson J.R."/>
            <person name="Lauterbach L."/>
            <person name="Steele A.D."/>
            <person name="Gui C."/>
            <person name="Meng S."/>
            <person name="Li G."/>
            <person name="Viehrig K."/>
            <person name="Ye F."/>
            <person name="Su P."/>
            <person name="Kiefer A.F."/>
            <person name="Nichols A."/>
            <person name="Cepeda A.J."/>
            <person name="Yan W."/>
            <person name="Fan B."/>
            <person name="Jiang Y."/>
            <person name="Adhikari A."/>
            <person name="Zheng C.-J."/>
            <person name="Schuster L."/>
            <person name="Cowan T.M."/>
            <person name="Smanski M.J."/>
            <person name="Chevrette M.G."/>
            <person name="De Carvalho L.P.S."/>
            <person name="Shen B."/>
        </authorList>
    </citation>
    <scope>NUCLEOTIDE SEQUENCE [LARGE SCALE GENOMIC DNA]</scope>
    <source>
        <strain evidence="9 10">NPDC049639</strain>
    </source>
</reference>